<dbReference type="RefSeq" id="WP_016800271.1">
    <property type="nucleotide sequence ID" value="NZ_MDBG01000080.1"/>
</dbReference>
<proteinExistence type="predicted"/>
<dbReference type="EMBL" id="SYVV01000057">
    <property type="protein sequence ID" value="TKG27270.1"/>
    <property type="molecule type" value="Genomic_DNA"/>
</dbReference>
<protein>
    <submittedName>
        <fullName evidence="1">Conjugal transfer protein</fullName>
    </submittedName>
</protein>
<reference evidence="1" key="2">
    <citation type="submission" date="2016-07" db="EMBL/GenBank/DDBJ databases">
        <authorList>
            <person name="Wan K."/>
            <person name="Booth B."/>
            <person name="Spirohn K."/>
            <person name="Hao T."/>
            <person name="Hu Y."/>
            <person name="Calderwood M."/>
            <person name="Hill D."/>
            <person name="Mohr S."/>
            <person name="Vidal M."/>
            <person name="Celniker S."/>
            <person name="Perrimon N."/>
        </authorList>
    </citation>
    <scope>NUCLEOTIDE SEQUENCE</scope>
    <source>
        <strain evidence="1">10N.222.48.A2</strain>
    </source>
</reference>
<dbReference type="Proteomes" id="UP000308018">
    <property type="component" value="Unassembled WGS sequence"/>
</dbReference>
<evidence type="ECO:0000313" key="4">
    <source>
        <dbReference type="Proteomes" id="UP000308018"/>
    </source>
</evidence>
<organism evidence="1 3">
    <name type="scientific">Vibrio tasmaniensis</name>
    <dbReference type="NCBI Taxonomy" id="212663"/>
    <lineage>
        <taxon>Bacteria</taxon>
        <taxon>Pseudomonadati</taxon>
        <taxon>Pseudomonadota</taxon>
        <taxon>Gammaproteobacteria</taxon>
        <taxon>Vibrionales</taxon>
        <taxon>Vibrionaceae</taxon>
        <taxon>Vibrio</taxon>
    </lineage>
</organism>
<name>A0A2N7NG18_9VIBR</name>
<sequence length="115" mass="12971">MKSIRHTRLVGALFAIVLMMFTLMAVKLNTAPQIVVFDIEQTLAQYQDQLIEANLSDQEHSAQLATFDTELRRLLKEYAQAHHLVIIVPGALISGAPDRTTEIQHYVIEALKKES</sequence>
<evidence type="ECO:0000313" key="2">
    <source>
        <dbReference type="EMBL" id="TKG27270.1"/>
    </source>
</evidence>
<dbReference type="Proteomes" id="UP000235579">
    <property type="component" value="Unassembled WGS sequence"/>
</dbReference>
<evidence type="ECO:0000313" key="1">
    <source>
        <dbReference type="EMBL" id="PMP12849.1"/>
    </source>
</evidence>
<comment type="caution">
    <text evidence="1">The sequence shown here is derived from an EMBL/GenBank/DDBJ whole genome shotgun (WGS) entry which is preliminary data.</text>
</comment>
<evidence type="ECO:0000313" key="3">
    <source>
        <dbReference type="Proteomes" id="UP000235579"/>
    </source>
</evidence>
<dbReference type="EMBL" id="MDBP01000050">
    <property type="protein sequence ID" value="PMP12849.1"/>
    <property type="molecule type" value="Genomic_DNA"/>
</dbReference>
<reference evidence="3" key="1">
    <citation type="submission" date="2016-07" db="EMBL/GenBank/DDBJ databases">
        <title>Nontailed viruses are major unrecognized killers of bacteria in the ocean.</title>
        <authorList>
            <person name="Kauffman K."/>
            <person name="Hussain F."/>
            <person name="Yang J."/>
            <person name="Arevalo P."/>
            <person name="Brown J."/>
            <person name="Cutler M."/>
            <person name="Kelly L."/>
            <person name="Polz M.F."/>
        </authorList>
    </citation>
    <scope>NUCLEOTIDE SEQUENCE [LARGE SCALE GENOMIC DNA]</scope>
    <source>
        <strain evidence="3">10N.222.48.A2</strain>
    </source>
</reference>
<dbReference type="InterPro" id="IPR014115">
    <property type="entry name" value="TrbI_Ftype"/>
</dbReference>
<gene>
    <name evidence="1" type="ORF">BCS92_18020</name>
    <name evidence="2" type="ORF">FC057_23540</name>
</gene>
<reference evidence="1" key="3">
    <citation type="journal article" date="2018" name="Nature">
        <title>A major lineage of non-tailed dsDNA viruses as unrecognized killers of marine bacteria.</title>
        <authorList>
            <person name="Kauffman K.M."/>
            <person name="Hussain F.A."/>
            <person name="Yang J."/>
            <person name="Arevalo P."/>
            <person name="Brown J.M."/>
            <person name="Chang W.K."/>
            <person name="VanInsberghe D."/>
            <person name="Elsherbini J."/>
            <person name="Sharma R.S."/>
            <person name="Cutler M.B."/>
            <person name="Kelly L."/>
            <person name="Polz M.F."/>
        </authorList>
    </citation>
    <scope>NUCLEOTIDE SEQUENCE</scope>
    <source>
        <strain evidence="1">10N.222.48.A2</strain>
    </source>
</reference>
<dbReference type="Pfam" id="PF09677">
    <property type="entry name" value="TrbI_Ftype"/>
    <property type="match status" value="1"/>
</dbReference>
<reference evidence="2 4" key="4">
    <citation type="submission" date="2019-04" db="EMBL/GenBank/DDBJ databases">
        <title>A reverse ecology approach based on a biological definition of microbial populations.</title>
        <authorList>
            <person name="Arevalo P."/>
            <person name="Vaninsberghe D."/>
            <person name="Elsherbini J."/>
            <person name="Gore J."/>
            <person name="Polz M."/>
        </authorList>
    </citation>
    <scope>NUCLEOTIDE SEQUENCE [LARGE SCALE GENOMIC DNA]</scope>
    <source>
        <strain evidence="2 4">10N.222.45.A8</strain>
    </source>
</reference>
<accession>A0A2N7NG18</accession>
<dbReference type="AlphaFoldDB" id="A0A2N7NG18"/>